<gene>
    <name evidence="2" type="ORF">TBC1_111502</name>
</gene>
<evidence type="ECO:0000313" key="3">
    <source>
        <dbReference type="Proteomes" id="UP000053091"/>
    </source>
</evidence>
<proteinExistence type="predicted"/>
<evidence type="ECO:0000313" key="2">
    <source>
        <dbReference type="EMBL" id="GAP43349.1"/>
    </source>
</evidence>
<dbReference type="AlphaFoldDB" id="A0A0S7BR97"/>
<dbReference type="RefSeq" id="WP_062040297.1">
    <property type="nucleotide sequence ID" value="NZ_DF968182.1"/>
</dbReference>
<feature type="coiled-coil region" evidence="1">
    <location>
        <begin position="49"/>
        <end position="83"/>
    </location>
</feature>
<dbReference type="EMBL" id="DF968182">
    <property type="protein sequence ID" value="GAP43349.1"/>
    <property type="molecule type" value="Genomic_DNA"/>
</dbReference>
<name>A0A0S7BR97_9BACT</name>
<dbReference type="OrthoDB" id="9765113at2"/>
<sequence length="85" mass="9956">MTEKTTDKTNQELYDKIIEGFNLILADTHKINKRTYDTFDLMEPTYGNVRNLFDKIDEIKSKLSRIESKINSMELSIADLQKKVL</sequence>
<accession>A0A0S7BR97</accession>
<keyword evidence="3" id="KW-1185">Reference proteome</keyword>
<organism evidence="2">
    <name type="scientific">Lentimicrobium saccharophilum</name>
    <dbReference type="NCBI Taxonomy" id="1678841"/>
    <lineage>
        <taxon>Bacteria</taxon>
        <taxon>Pseudomonadati</taxon>
        <taxon>Bacteroidota</taxon>
        <taxon>Bacteroidia</taxon>
        <taxon>Bacteroidales</taxon>
        <taxon>Lentimicrobiaceae</taxon>
        <taxon>Lentimicrobium</taxon>
    </lineage>
</organism>
<evidence type="ECO:0000256" key="1">
    <source>
        <dbReference type="SAM" id="Coils"/>
    </source>
</evidence>
<reference evidence="2" key="1">
    <citation type="journal article" date="2015" name="Genome Announc.">
        <title>Draft Genome Sequence of Bacteroidales Strain TBC1, a Novel Isolate from a Methanogenic Wastewater Treatment System.</title>
        <authorList>
            <person name="Tourlousse D.M."/>
            <person name="Matsuura N."/>
            <person name="Sun L."/>
            <person name="Toyonaga M."/>
            <person name="Kuroda K."/>
            <person name="Ohashi A."/>
            <person name="Cruz R."/>
            <person name="Yamaguchi T."/>
            <person name="Sekiguchi Y."/>
        </authorList>
    </citation>
    <scope>NUCLEOTIDE SEQUENCE [LARGE SCALE GENOMIC DNA]</scope>
    <source>
        <strain evidence="2">TBC1</strain>
    </source>
</reference>
<keyword evidence="1" id="KW-0175">Coiled coil</keyword>
<protein>
    <submittedName>
        <fullName evidence="2">Uncharacterized protein</fullName>
    </submittedName>
</protein>
<dbReference type="Proteomes" id="UP000053091">
    <property type="component" value="Unassembled WGS sequence"/>
</dbReference>
<dbReference type="Gene3D" id="1.20.5.1070">
    <property type="entry name" value="Head and neck region of the ectodomain of NDV fusion glycoprotein"/>
    <property type="match status" value="1"/>
</dbReference>